<name>A0A3G8GYJ7_9BURK</name>
<organism evidence="2 3">
    <name type="scientific">Cupriavidus pauculus</name>
    <dbReference type="NCBI Taxonomy" id="82633"/>
    <lineage>
        <taxon>Bacteria</taxon>
        <taxon>Pseudomonadati</taxon>
        <taxon>Pseudomonadota</taxon>
        <taxon>Betaproteobacteria</taxon>
        <taxon>Burkholderiales</taxon>
        <taxon>Burkholderiaceae</taxon>
        <taxon>Cupriavidus</taxon>
    </lineage>
</organism>
<dbReference type="AlphaFoldDB" id="A0A3G8GYJ7"/>
<evidence type="ECO:0000259" key="1">
    <source>
        <dbReference type="Pfam" id="PF13490"/>
    </source>
</evidence>
<protein>
    <recommendedName>
        <fullName evidence="1">Putative zinc-finger domain-containing protein</fullName>
    </recommendedName>
</protein>
<dbReference type="Pfam" id="PF13490">
    <property type="entry name" value="zf-HC2"/>
    <property type="match status" value="1"/>
</dbReference>
<evidence type="ECO:0000313" key="3">
    <source>
        <dbReference type="Proteomes" id="UP000270411"/>
    </source>
</evidence>
<dbReference type="InterPro" id="IPR027383">
    <property type="entry name" value="Znf_put"/>
</dbReference>
<dbReference type="Gene3D" id="1.10.10.1320">
    <property type="entry name" value="Anti-sigma factor, zinc-finger domain"/>
    <property type="match status" value="1"/>
</dbReference>
<dbReference type="RefSeq" id="WP_124682257.1">
    <property type="nucleotide sequence ID" value="NZ_CP033969.1"/>
</dbReference>
<feature type="domain" description="Putative zinc-finger" evidence="1">
    <location>
        <begin position="3"/>
        <end position="36"/>
    </location>
</feature>
<evidence type="ECO:0000313" key="2">
    <source>
        <dbReference type="EMBL" id="AZG12362.1"/>
    </source>
</evidence>
<dbReference type="KEGG" id="cpau:EHF44_02410"/>
<accession>A0A3G8GYJ7</accession>
<dbReference type="EMBL" id="CP033969">
    <property type="protein sequence ID" value="AZG12362.1"/>
    <property type="molecule type" value="Genomic_DNA"/>
</dbReference>
<dbReference type="OrthoDB" id="191790at2"/>
<dbReference type="InterPro" id="IPR041916">
    <property type="entry name" value="Anti_sigma_zinc_sf"/>
</dbReference>
<dbReference type="Proteomes" id="UP000270411">
    <property type="component" value="Chromosome 1"/>
</dbReference>
<reference evidence="3" key="1">
    <citation type="submission" date="2018-11" db="EMBL/GenBank/DDBJ databases">
        <title>FDA dAtabase for Regulatory Grade micrObial Sequences (FDA-ARGOS): Supporting development and validation of Infectious Disease Dx tests.</title>
        <authorList>
            <person name="Goldberg B."/>
            <person name="Campos J."/>
            <person name="Tallon L."/>
            <person name="Sadzewicz L."/>
            <person name="Zhao X."/>
            <person name="Vavikolanu K."/>
            <person name="Mehta A."/>
            <person name="Aluvathingal J."/>
            <person name="Nadendla S."/>
            <person name="Geyer C."/>
            <person name="Nandy P."/>
            <person name="Yan Y."/>
            <person name="Sichtig H."/>
        </authorList>
    </citation>
    <scope>NUCLEOTIDE SEQUENCE [LARGE SCALE GENOMIC DNA]</scope>
    <source>
        <strain evidence="3">FDAARGOS_614</strain>
    </source>
</reference>
<gene>
    <name evidence="2" type="ORF">EHF44_02410</name>
</gene>
<proteinExistence type="predicted"/>
<sequence>MNCKEAMTLLEATADGEVGGADSVRLERHLEDCDTCLAALAQLQAVHTAVRRGATYYTAPAALRERIMGMVGEG</sequence>